<evidence type="ECO:0000313" key="3">
    <source>
        <dbReference type="EMBL" id="GBG87109.1"/>
    </source>
</evidence>
<evidence type="ECO:0000256" key="1">
    <source>
        <dbReference type="SAM" id="MobiDB-lite"/>
    </source>
</evidence>
<dbReference type="GO" id="GO:0006606">
    <property type="term" value="P:protein import into nucleus"/>
    <property type="evidence" value="ECO:0007669"/>
    <property type="project" value="TreeGrafter"/>
</dbReference>
<feature type="region of interest" description="Disordered" evidence="1">
    <location>
        <begin position="285"/>
        <end position="332"/>
    </location>
</feature>
<dbReference type="Proteomes" id="UP000265515">
    <property type="component" value="Unassembled WGS sequence"/>
</dbReference>
<comment type="caution">
    <text evidence="3">The sequence shown here is derived from an EMBL/GenBank/DDBJ whole genome shotgun (WGS) entry which is preliminary data.</text>
</comment>
<evidence type="ECO:0000259" key="2">
    <source>
        <dbReference type="Pfam" id="PF25758"/>
    </source>
</evidence>
<dbReference type="Pfam" id="PF25758">
    <property type="entry name" value="TPR_IPO11"/>
    <property type="match status" value="1"/>
</dbReference>
<sequence>MSFLVKIEEMMVFVRADCEILPVEVRVPDFEVVDHDNELLLVGGVIHFRGKAFLVGEGDGVFAGWGLRVGRGFLDGGSCGGVTRKMLGQDGSNGKVGGFSGDVEMAGTVGDLDDGGGGNELFDGVEGVLAAVVPSEGFILAEFLLSEDTEYLAEMLKVGLEGEAIDKDIIEVKVDTDFEEVVENVVHGGLECGGGVGEAIINMHNFPSFSKKDLDLEAKIGHGRNPTTDGRKKSLPTNWKAKGRIMFVDNDGSTIELDDEFQAGEGSEAGSVEASGGGIVASVAQKDTVIEADRPRRKRGGGASRSQGLGGLAGPSPSVLLPAPASGPTGGTKTAMRILESYVLLGGAEFLQQHAQTVVRILDSVVGNVKEKGMVVTLPLIDLMIQCFPAESPPLLEPVLKKLMMIVVRGQGESDMIRAQAATVLARVLLQNSTYFGQLLSNDTLVSALQQQQNVSTGSSSGGPLVLFLDAWLDKIDLLTATAKRKLSAMALCILLTLRDQHILERLEQILRLYPT</sequence>
<dbReference type="SUPFAM" id="SSF48371">
    <property type="entry name" value="ARM repeat"/>
    <property type="match status" value="1"/>
</dbReference>
<dbReference type="GO" id="GO:0005829">
    <property type="term" value="C:cytosol"/>
    <property type="evidence" value="ECO:0007669"/>
    <property type="project" value="TreeGrafter"/>
</dbReference>
<dbReference type="GO" id="GO:0005635">
    <property type="term" value="C:nuclear envelope"/>
    <property type="evidence" value="ECO:0007669"/>
    <property type="project" value="TreeGrafter"/>
</dbReference>
<feature type="compositionally biased region" description="Low complexity" evidence="1">
    <location>
        <begin position="314"/>
        <end position="327"/>
    </location>
</feature>
<dbReference type="Gene3D" id="1.25.10.10">
    <property type="entry name" value="Leucine-rich Repeat Variant"/>
    <property type="match status" value="1"/>
</dbReference>
<accession>A0A388LY19</accession>
<organism evidence="3 4">
    <name type="scientific">Chara braunii</name>
    <name type="common">Braun's stonewort</name>
    <dbReference type="NCBI Taxonomy" id="69332"/>
    <lineage>
        <taxon>Eukaryota</taxon>
        <taxon>Viridiplantae</taxon>
        <taxon>Streptophyta</taxon>
        <taxon>Charophyceae</taxon>
        <taxon>Charales</taxon>
        <taxon>Characeae</taxon>
        <taxon>Chara</taxon>
    </lineage>
</organism>
<dbReference type="PANTHER" id="PTHR10997:SF7">
    <property type="entry name" value="IMPORTIN-11"/>
    <property type="match status" value="1"/>
</dbReference>
<proteinExistence type="predicted"/>
<feature type="domain" description="Importin-7/11-like TPR repeats" evidence="2">
    <location>
        <begin position="333"/>
        <end position="513"/>
    </location>
</feature>
<dbReference type="EMBL" id="BFEA01000595">
    <property type="protein sequence ID" value="GBG87109.1"/>
    <property type="molecule type" value="Genomic_DNA"/>
</dbReference>
<protein>
    <recommendedName>
        <fullName evidence="2">Importin-7/11-like TPR repeats domain-containing protein</fullName>
    </recommendedName>
</protein>
<evidence type="ECO:0000313" key="4">
    <source>
        <dbReference type="Proteomes" id="UP000265515"/>
    </source>
</evidence>
<reference evidence="3 4" key="1">
    <citation type="journal article" date="2018" name="Cell">
        <title>The Chara Genome: Secondary Complexity and Implications for Plant Terrestrialization.</title>
        <authorList>
            <person name="Nishiyama T."/>
            <person name="Sakayama H."/>
            <person name="Vries J.D."/>
            <person name="Buschmann H."/>
            <person name="Saint-Marcoux D."/>
            <person name="Ullrich K.K."/>
            <person name="Haas F.B."/>
            <person name="Vanderstraeten L."/>
            <person name="Becker D."/>
            <person name="Lang D."/>
            <person name="Vosolsobe S."/>
            <person name="Rombauts S."/>
            <person name="Wilhelmsson P.K.I."/>
            <person name="Janitza P."/>
            <person name="Kern R."/>
            <person name="Heyl A."/>
            <person name="Rumpler F."/>
            <person name="Villalobos L.I.A.C."/>
            <person name="Clay J.M."/>
            <person name="Skokan R."/>
            <person name="Toyoda A."/>
            <person name="Suzuki Y."/>
            <person name="Kagoshima H."/>
            <person name="Schijlen E."/>
            <person name="Tajeshwar N."/>
            <person name="Catarino B."/>
            <person name="Hetherington A.J."/>
            <person name="Saltykova A."/>
            <person name="Bonnot C."/>
            <person name="Breuninger H."/>
            <person name="Symeonidi A."/>
            <person name="Radhakrishnan G.V."/>
            <person name="Van Nieuwerburgh F."/>
            <person name="Deforce D."/>
            <person name="Chang C."/>
            <person name="Karol K.G."/>
            <person name="Hedrich R."/>
            <person name="Ulvskov P."/>
            <person name="Glockner G."/>
            <person name="Delwiche C.F."/>
            <person name="Petrasek J."/>
            <person name="Van de Peer Y."/>
            <person name="Friml J."/>
            <person name="Beilby M."/>
            <person name="Dolan L."/>
            <person name="Kohara Y."/>
            <person name="Sugano S."/>
            <person name="Fujiyama A."/>
            <person name="Delaux P.-M."/>
            <person name="Quint M."/>
            <person name="TheiBen G."/>
            <person name="Hagemann M."/>
            <person name="Harholt J."/>
            <person name="Dunand C."/>
            <person name="Zachgo S."/>
            <person name="Langdale J."/>
            <person name="Maumus F."/>
            <person name="Straeten D.V.D."/>
            <person name="Gould S.B."/>
            <person name="Rensing S.A."/>
        </authorList>
    </citation>
    <scope>NUCLEOTIDE SEQUENCE [LARGE SCALE GENOMIC DNA]</scope>
    <source>
        <strain evidence="3 4">S276</strain>
    </source>
</reference>
<dbReference type="AlphaFoldDB" id="A0A388LY19"/>
<keyword evidence="4" id="KW-1185">Reference proteome</keyword>
<dbReference type="PANTHER" id="PTHR10997">
    <property type="entry name" value="IMPORTIN-7, 8, 11"/>
    <property type="match status" value="1"/>
</dbReference>
<dbReference type="InterPro" id="IPR011989">
    <property type="entry name" value="ARM-like"/>
</dbReference>
<dbReference type="InterPro" id="IPR058669">
    <property type="entry name" value="TPR_IPO7/11-like"/>
</dbReference>
<name>A0A388LY19_CHABU</name>
<gene>
    <name evidence="3" type="ORF">CBR_g44565</name>
</gene>
<dbReference type="OrthoDB" id="361693at2759"/>
<dbReference type="Gramene" id="GBG87109">
    <property type="protein sequence ID" value="GBG87109"/>
    <property type="gene ID" value="CBR_g44565"/>
</dbReference>
<dbReference type="InterPro" id="IPR016024">
    <property type="entry name" value="ARM-type_fold"/>
</dbReference>